<dbReference type="Gene3D" id="3.40.50.300">
    <property type="entry name" value="P-loop containing nucleotide triphosphate hydrolases"/>
    <property type="match status" value="1"/>
</dbReference>
<name>A0A1U7J2M9_9CYAN</name>
<dbReference type="Pfam" id="PF17396">
    <property type="entry name" value="DUF1611_N"/>
    <property type="match status" value="1"/>
</dbReference>
<reference evidence="3 4" key="1">
    <citation type="submission" date="2016-11" db="EMBL/GenBank/DDBJ databases">
        <title>Draft Genome Sequences of Nine Cyanobacterial Strains from Diverse Habitats.</title>
        <authorList>
            <person name="Zhu T."/>
            <person name="Hou S."/>
            <person name="Lu X."/>
            <person name="Hess W.R."/>
        </authorList>
    </citation>
    <scope>NUCLEOTIDE SEQUENCE [LARGE SCALE GENOMIC DNA]</scope>
    <source>
        <strain evidence="3 4">NIES-30</strain>
    </source>
</reference>
<dbReference type="AlphaFoldDB" id="A0A1U7J2M9"/>
<dbReference type="STRING" id="549789.NIES30_16960"/>
<evidence type="ECO:0008006" key="5">
    <source>
        <dbReference type="Google" id="ProtNLM"/>
    </source>
</evidence>
<dbReference type="EMBL" id="MRCG01000013">
    <property type="protein sequence ID" value="OKH46387.1"/>
    <property type="molecule type" value="Genomic_DNA"/>
</dbReference>
<comment type="caution">
    <text evidence="3">The sequence shown here is derived from an EMBL/GenBank/DDBJ whole genome shotgun (WGS) entry which is preliminary data.</text>
</comment>
<evidence type="ECO:0000313" key="3">
    <source>
        <dbReference type="EMBL" id="OKH46387.1"/>
    </source>
</evidence>
<dbReference type="PIRSF" id="PIRSF026760">
    <property type="entry name" value="UCP026760"/>
    <property type="match status" value="1"/>
</dbReference>
<sequence>MYLKPDSRIALLMHEGTQSTMGKTGLALLRFSQSPIVAVIDYQAAGRSLHDLTGIDKPIPVVESLTEALAYTPDVLAIGIAPSGGKLPDAWFQEIEQAVKTGLSIVNGLHTPMATHPALQPWLRDHQWIWDVRQEPEGLTVGSGQASQLNCKRILTVGTDMSVGKMSATLELHRACLQRGLRSKVIATGQTNLMLGDDGVPLDAIRVDYASGAVEQQLMRHGPHYDFVFVEGQGSLLNPASTATLPLLRGTQPTHLVLVHRAGQSHIHNFPQVKIPDLPGVIALYEQVTTAAGAFYPAKVVAIALNTGHLAAANAEEAIQSVEAQTLLPCADIFRTGADKLLTPILA</sequence>
<dbReference type="OrthoDB" id="9778498at2"/>
<dbReference type="Gene3D" id="3.40.50.720">
    <property type="entry name" value="NAD(P)-binding Rossmann-like Domain"/>
    <property type="match status" value="1"/>
</dbReference>
<evidence type="ECO:0000259" key="1">
    <source>
        <dbReference type="Pfam" id="PF07755"/>
    </source>
</evidence>
<gene>
    <name evidence="3" type="ORF">NIES30_16960</name>
</gene>
<accession>A0A1U7J2M9</accession>
<protein>
    <recommendedName>
        <fullName evidence="5">EBNA-1 nuclear protein</fullName>
    </recommendedName>
</protein>
<evidence type="ECO:0000313" key="4">
    <source>
        <dbReference type="Proteomes" id="UP000185557"/>
    </source>
</evidence>
<keyword evidence="4" id="KW-1185">Reference proteome</keyword>
<dbReference type="Pfam" id="PF07755">
    <property type="entry name" value="DUF1611"/>
    <property type="match status" value="1"/>
</dbReference>
<dbReference type="SUPFAM" id="SSF52540">
    <property type="entry name" value="P-loop containing nucleoside triphosphate hydrolases"/>
    <property type="match status" value="1"/>
</dbReference>
<proteinExistence type="predicted"/>
<feature type="domain" description="D-glutamate N-acetyltransferase-like C-terminal" evidence="1">
    <location>
        <begin position="141"/>
        <end position="342"/>
    </location>
</feature>
<dbReference type="Proteomes" id="UP000185557">
    <property type="component" value="Unassembled WGS sequence"/>
</dbReference>
<feature type="domain" description="D-glutamate N-acetyltransferase-like N-terminal" evidence="2">
    <location>
        <begin position="44"/>
        <end position="134"/>
    </location>
</feature>
<dbReference type="PANTHER" id="PTHR40690">
    <property type="entry name" value="GLL3100 PROTEIN"/>
    <property type="match status" value="1"/>
</dbReference>
<dbReference type="InterPro" id="IPR027417">
    <property type="entry name" value="P-loop_NTPase"/>
</dbReference>
<dbReference type="RefSeq" id="WP_073609615.1">
    <property type="nucleotide sequence ID" value="NZ_MRCG01000013.1"/>
</dbReference>
<organism evidence="3 4">
    <name type="scientific">Phormidium tenue NIES-30</name>
    <dbReference type="NCBI Taxonomy" id="549789"/>
    <lineage>
        <taxon>Bacteria</taxon>
        <taxon>Bacillati</taxon>
        <taxon>Cyanobacteriota</taxon>
        <taxon>Cyanophyceae</taxon>
        <taxon>Oscillatoriophycideae</taxon>
        <taxon>Oscillatoriales</taxon>
        <taxon>Oscillatoriaceae</taxon>
        <taxon>Phormidium</taxon>
    </lineage>
</organism>
<evidence type="ECO:0000259" key="2">
    <source>
        <dbReference type="Pfam" id="PF17396"/>
    </source>
</evidence>
<dbReference type="InterPro" id="IPR035402">
    <property type="entry name" value="DgcN-like_N"/>
</dbReference>
<dbReference type="InterPro" id="IPR011669">
    <property type="entry name" value="DgcN-like"/>
</dbReference>
<dbReference type="PANTHER" id="PTHR40690:SF1">
    <property type="entry name" value="DUF1611 DOMAIN-CONTAINING PROTEIN"/>
    <property type="match status" value="1"/>
</dbReference>
<dbReference type="InterPro" id="IPR035086">
    <property type="entry name" value="DgcN-like_C"/>
</dbReference>